<dbReference type="PANTHER" id="PTHR20938:SF0">
    <property type="entry name" value="INTEGRATOR COMPLEX SUBUNIT 4"/>
    <property type="match status" value="1"/>
</dbReference>
<dbReference type="EMBL" id="BGPR01000677">
    <property type="protein sequence ID" value="GBM31165.1"/>
    <property type="molecule type" value="Genomic_DNA"/>
</dbReference>
<dbReference type="Proteomes" id="UP000499080">
    <property type="component" value="Unassembled WGS sequence"/>
</dbReference>
<dbReference type="PANTHER" id="PTHR20938">
    <property type="entry name" value="INTEGRATOR COMPLEX SUBUNIT 4"/>
    <property type="match status" value="1"/>
</dbReference>
<proteinExistence type="predicted"/>
<dbReference type="InterPro" id="IPR016024">
    <property type="entry name" value="ARM-type_fold"/>
</dbReference>
<organism evidence="5 6">
    <name type="scientific">Araneus ventricosus</name>
    <name type="common">Orbweaver spider</name>
    <name type="synonym">Epeira ventricosa</name>
    <dbReference type="NCBI Taxonomy" id="182803"/>
    <lineage>
        <taxon>Eukaryota</taxon>
        <taxon>Metazoa</taxon>
        <taxon>Ecdysozoa</taxon>
        <taxon>Arthropoda</taxon>
        <taxon>Chelicerata</taxon>
        <taxon>Arachnida</taxon>
        <taxon>Araneae</taxon>
        <taxon>Araneomorphae</taxon>
        <taxon>Entelegynae</taxon>
        <taxon>Araneoidea</taxon>
        <taxon>Araneidae</taxon>
        <taxon>Araneus</taxon>
    </lineage>
</organism>
<evidence type="ECO:0000256" key="1">
    <source>
        <dbReference type="ARBA" id="ARBA00004123"/>
    </source>
</evidence>
<dbReference type="OrthoDB" id="18190at2759"/>
<dbReference type="SUPFAM" id="SSF48371">
    <property type="entry name" value="ARM repeat"/>
    <property type="match status" value="1"/>
</dbReference>
<reference evidence="5 6" key="1">
    <citation type="journal article" date="2019" name="Sci. Rep.">
        <title>Orb-weaving spider Araneus ventricosus genome elucidates the spidroin gene catalogue.</title>
        <authorList>
            <person name="Kono N."/>
            <person name="Nakamura H."/>
            <person name="Ohtoshi R."/>
            <person name="Moran D.A.P."/>
            <person name="Shinohara A."/>
            <person name="Yoshida Y."/>
            <person name="Fujiwara M."/>
            <person name="Mori M."/>
            <person name="Tomita M."/>
            <person name="Arakawa K."/>
        </authorList>
    </citation>
    <scope>NUCLEOTIDE SEQUENCE [LARGE SCALE GENOMIC DNA]</scope>
</reference>
<protein>
    <submittedName>
        <fullName evidence="5">Integrator complex subunit 4</fullName>
    </submittedName>
</protein>
<dbReference type="InterPro" id="IPR056235">
    <property type="entry name" value="INTS4_8HBD"/>
</dbReference>
<evidence type="ECO:0000313" key="6">
    <source>
        <dbReference type="Proteomes" id="UP000499080"/>
    </source>
</evidence>
<sequence>MAAVLKKRAMAEYSNVFQEKAKKPAKRLRIMKKIATYSELDVDLLKNTTSSEALQFLLLVEEVIKGEIDAVPLYNTLIEHYQKEQEPAVRVKIISILSQMIQGNLIEPYSLFEDLQPLLKGETSHKAIAVLLSTFHQIKRIEKDDKLHLQIFQLAKKYLNNRSYEVKCAALSVIGDFIALDDKSETFQSTLQLLAEYSHDHEPRVRTEALNALLNLHDRGVKLDSTLYEEVCEALTDDYEGVRMAALRLIDVISHLHSEKLVAVGSDEQIRLADDAFARICKMITDPSTNVRVLAASLLGEFKEVSLEFLNQTLDKKLMSSLKKRRSGLDGQKDYNEDNGWSSGKKMHFEAPKEEVEDDVNLMSSGACGAFVHGFEDELQEVRTATLDSFCKLATYFPSFAAISLDFLVDMFNDETEEVCLKAIHCLQKISLHIMLREDQLKTILVVLEDFSMDLREALHAMLAMCRLTTKECLKFCIDSLLKNLMRYPQDKRSIWKCLQQLGSRHPYLTLPLVPELLSIHPFIDMTEQNVEDPAYICNLILVFNAAANCPVMLSLFDEYTQKHYSYLKDTFPHLVPQLKLRNVSAAPADLESSDEHSRKFLNQVLERVAAAEHRNPKARQNILETSIQDLKQLSAIEPKLSAAANCAALYIQCQLLLAKIISNKNWLNPSLLSPLQSSSLKSSLEQLLQLSFCLSHQFLGLNSEEIICLRQLRLRALSLQLMVLIRGSNTSALGPCEAFLEQVDSLQRFQEEQGLNPDSFTSALFRDLDLLEDPKPGTVARVLQPLLQSCPCPSLRLNVDSPEGLERVKQASAVIHEPAADSETVHKFTAGLVLGITMDAEIENVENVKNVKVKVKYPDQQVQLILPRLADFRQQGELQYRLYTSVLLSHSIWSEACHVEMSLVLDFSDTEASARNSQKNTGWLKAEDNTIELSKPVKVNISPKPAKKGI</sequence>
<dbReference type="GO" id="GO:0032039">
    <property type="term" value="C:integrator complex"/>
    <property type="evidence" value="ECO:0007669"/>
    <property type="project" value="TreeGrafter"/>
</dbReference>
<feature type="domain" description="INTS4 8 helical bundle" evidence="3">
    <location>
        <begin position="599"/>
        <end position="798"/>
    </location>
</feature>
<evidence type="ECO:0000259" key="3">
    <source>
        <dbReference type="Pfam" id="PF24493"/>
    </source>
</evidence>
<dbReference type="AlphaFoldDB" id="A0A4Y2ETC7"/>
<dbReference type="GO" id="GO:0016180">
    <property type="term" value="P:snRNA processing"/>
    <property type="evidence" value="ECO:0007669"/>
    <property type="project" value="TreeGrafter"/>
</dbReference>
<dbReference type="InterPro" id="IPR011989">
    <property type="entry name" value="ARM-like"/>
</dbReference>
<dbReference type="Pfam" id="PF24493">
    <property type="entry name" value="INTS4_8HBD"/>
    <property type="match status" value="1"/>
</dbReference>
<dbReference type="InterPro" id="IPR057412">
    <property type="entry name" value="INTS4_C"/>
</dbReference>
<accession>A0A4Y2ETC7</accession>
<keyword evidence="6" id="KW-1185">Reference proteome</keyword>
<evidence type="ECO:0000259" key="4">
    <source>
        <dbReference type="Pfam" id="PF25458"/>
    </source>
</evidence>
<comment type="caution">
    <text evidence="5">The sequence shown here is derived from an EMBL/GenBank/DDBJ whole genome shotgun (WGS) entry which is preliminary data.</text>
</comment>
<evidence type="ECO:0000313" key="5">
    <source>
        <dbReference type="EMBL" id="GBM31165.1"/>
    </source>
</evidence>
<dbReference type="Pfam" id="PF25458">
    <property type="entry name" value="INTS4_C"/>
    <property type="match status" value="1"/>
</dbReference>
<evidence type="ECO:0000256" key="2">
    <source>
        <dbReference type="ARBA" id="ARBA00023242"/>
    </source>
</evidence>
<name>A0A4Y2ETC7_ARAVE</name>
<feature type="domain" description="Integrator complex subunit 4/Protein SIEL C-terminal Ig-like" evidence="4">
    <location>
        <begin position="815"/>
        <end position="946"/>
    </location>
</feature>
<comment type="subcellular location">
    <subcellularLocation>
        <location evidence="1">Nucleus</location>
    </subcellularLocation>
</comment>
<gene>
    <name evidence="5" type="primary">INTS4</name>
    <name evidence="5" type="ORF">AVEN_242587_1</name>
</gene>
<keyword evidence="2" id="KW-0539">Nucleus</keyword>
<dbReference type="Gene3D" id="1.25.10.10">
    <property type="entry name" value="Leucine-rich Repeat Variant"/>
    <property type="match status" value="1"/>
</dbReference>